<comment type="caution">
    <text evidence="3">The sequence shown here is derived from an EMBL/GenBank/DDBJ whole genome shotgun (WGS) entry which is preliminary data.</text>
</comment>
<feature type="signal peptide" evidence="1">
    <location>
        <begin position="1"/>
        <end position="15"/>
    </location>
</feature>
<dbReference type="Proteomes" id="UP001437256">
    <property type="component" value="Unassembled WGS sequence"/>
</dbReference>
<accession>A0ABR2ZNQ9</accession>
<name>A0ABR2ZNQ9_9AGAR</name>
<keyword evidence="1" id="KW-0732">Signal</keyword>
<dbReference type="Gene3D" id="2.40.50.140">
    <property type="entry name" value="Nucleic acid-binding proteins"/>
    <property type="match status" value="1"/>
</dbReference>
<proteinExistence type="predicted"/>
<evidence type="ECO:0000313" key="4">
    <source>
        <dbReference type="Proteomes" id="UP001437256"/>
    </source>
</evidence>
<sequence>MFKLFLLSLAASTLALPAVELASRACDVSKVRVPAGSLPAQTAPTTHIALGLGTQNYTCSDAGTYVPAGAVARLFDASCSHPKIAGAAPADNTDGELIGQHYFITNPVNASAGVSPKWDFTSFFKDPNAFVVGARVAGVPAPARPESNVDWLKLSGVTGQGAFAGEIYRTHTAGGQPPSSCTPGSRPVTVSYLSFYWFTGGAPTAKELRSTPTDSYGRWETFDSSYSHPHTQLQASTSISGLSPLPPATLEAASRRISRIYQNAIFQDVEDEEEGNDSMDIIEDRASGYGVEGKTTVITWDETVSHQVETSRLERNISRSVIRTSYSESMETQETQSYDYSDTSSIARFPTFHFSLHSLTSLSTISASRGKGSTKVNMLLAVLEVEGPDTITLKKGADTGKEISIMKMILGDESGCVCKLTAWREIAEAWSSTKRGDVILIQNVTATWEPAVSSTLTASPYLKSKLEICYRTMPYTREDTRLRPDLRLGATDAAVRKVGAVVQWFERMAGL</sequence>
<keyword evidence="4" id="KW-1185">Reference proteome</keyword>
<dbReference type="Pfam" id="PF11937">
    <property type="entry name" value="DUF3455"/>
    <property type="match status" value="1"/>
</dbReference>
<dbReference type="PANTHER" id="PTHR35567:SF1">
    <property type="entry name" value="CONSERVED FUNGAL PROTEIN (AFU_ORTHOLOGUE AFUA_1G14230)"/>
    <property type="match status" value="1"/>
</dbReference>
<feature type="chain" id="PRO_5046539797" description="Shieldin complex subunit 2 first OB fold domain-containing protein" evidence="1">
    <location>
        <begin position="16"/>
        <end position="511"/>
    </location>
</feature>
<dbReference type="PANTHER" id="PTHR35567">
    <property type="entry name" value="MALATE DEHYDROGENASE (AFU_ORTHOLOGUE AFUA_2G13800)"/>
    <property type="match status" value="1"/>
</dbReference>
<feature type="domain" description="Shieldin complex subunit 2 first OB fold" evidence="2">
    <location>
        <begin position="371"/>
        <end position="457"/>
    </location>
</feature>
<dbReference type="EMBL" id="JBBXMP010000116">
    <property type="protein sequence ID" value="KAL0062022.1"/>
    <property type="molecule type" value="Genomic_DNA"/>
</dbReference>
<dbReference type="InterPro" id="IPR049507">
    <property type="entry name" value="SHLD2_OB1"/>
</dbReference>
<dbReference type="InterPro" id="IPR012340">
    <property type="entry name" value="NA-bd_OB-fold"/>
</dbReference>
<protein>
    <recommendedName>
        <fullName evidence="2">Shieldin complex subunit 2 first OB fold domain-containing protein</fullName>
    </recommendedName>
</protein>
<evidence type="ECO:0000313" key="3">
    <source>
        <dbReference type="EMBL" id="KAL0062022.1"/>
    </source>
</evidence>
<gene>
    <name evidence="3" type="ORF">AAF712_011100</name>
</gene>
<dbReference type="SUPFAM" id="SSF50249">
    <property type="entry name" value="Nucleic acid-binding proteins"/>
    <property type="match status" value="1"/>
</dbReference>
<dbReference type="InterPro" id="IPR021851">
    <property type="entry name" value="DUF3455"/>
</dbReference>
<evidence type="ECO:0000256" key="1">
    <source>
        <dbReference type="SAM" id="SignalP"/>
    </source>
</evidence>
<evidence type="ECO:0000259" key="2">
    <source>
        <dbReference type="Pfam" id="PF21669"/>
    </source>
</evidence>
<reference evidence="3 4" key="1">
    <citation type="submission" date="2024-05" db="EMBL/GenBank/DDBJ databases">
        <title>A draft genome resource for the thread blight pathogen Marasmius tenuissimus strain MS-2.</title>
        <authorList>
            <person name="Yulfo-Soto G.E."/>
            <person name="Baruah I.K."/>
            <person name="Amoako-Attah I."/>
            <person name="Bukari Y."/>
            <person name="Meinhardt L.W."/>
            <person name="Bailey B.A."/>
            <person name="Cohen S.P."/>
        </authorList>
    </citation>
    <scope>NUCLEOTIDE SEQUENCE [LARGE SCALE GENOMIC DNA]</scope>
    <source>
        <strain evidence="3 4">MS-2</strain>
    </source>
</reference>
<dbReference type="Pfam" id="PF21669">
    <property type="entry name" value="SHLD2_OB1"/>
    <property type="match status" value="1"/>
</dbReference>
<organism evidence="3 4">
    <name type="scientific">Marasmius tenuissimus</name>
    <dbReference type="NCBI Taxonomy" id="585030"/>
    <lineage>
        <taxon>Eukaryota</taxon>
        <taxon>Fungi</taxon>
        <taxon>Dikarya</taxon>
        <taxon>Basidiomycota</taxon>
        <taxon>Agaricomycotina</taxon>
        <taxon>Agaricomycetes</taxon>
        <taxon>Agaricomycetidae</taxon>
        <taxon>Agaricales</taxon>
        <taxon>Marasmiineae</taxon>
        <taxon>Marasmiaceae</taxon>
        <taxon>Marasmius</taxon>
    </lineage>
</organism>